<comment type="caution">
    <text evidence="2">The sequence shown here is derived from an EMBL/GenBank/DDBJ whole genome shotgun (WGS) entry which is preliminary data.</text>
</comment>
<dbReference type="Gene3D" id="1.20.120.450">
    <property type="entry name" value="dinb family like domain"/>
    <property type="match status" value="1"/>
</dbReference>
<dbReference type="EMBL" id="JBBIAA010000022">
    <property type="protein sequence ID" value="MEJ5946408.1"/>
    <property type="molecule type" value="Genomic_DNA"/>
</dbReference>
<protein>
    <submittedName>
        <fullName evidence="2">DinB family protein</fullName>
    </submittedName>
</protein>
<gene>
    <name evidence="2" type="ORF">WDZ17_14010</name>
</gene>
<proteinExistence type="predicted"/>
<feature type="region of interest" description="Disordered" evidence="1">
    <location>
        <begin position="1"/>
        <end position="45"/>
    </location>
</feature>
<evidence type="ECO:0000313" key="2">
    <source>
        <dbReference type="EMBL" id="MEJ5946408.1"/>
    </source>
</evidence>
<organism evidence="2 3">
    <name type="scientific">Pseudokineococcus basanitobsidens</name>
    <dbReference type="NCBI Taxonomy" id="1926649"/>
    <lineage>
        <taxon>Bacteria</taxon>
        <taxon>Bacillati</taxon>
        <taxon>Actinomycetota</taxon>
        <taxon>Actinomycetes</taxon>
        <taxon>Kineosporiales</taxon>
        <taxon>Kineosporiaceae</taxon>
        <taxon>Pseudokineococcus</taxon>
    </lineage>
</organism>
<sequence>MVEDERSGVTAPEDGPGRGARATGGPVGGAPWRPGPDDDEPPRAPTQVRDVLLAQLELHRARVLRKVDGLDEEQLRTPVLPSGWSALELLVHLTAVERRWLQWGFRAEPVADPWRDAGPDGRWRVPAGATGADVVAALRAQWDVSRAVVDGVPLETRSAVGGRFPTAGEAPTLGWVLLHLLQETARHVGHLDVVRELLDGAVGE</sequence>
<evidence type="ECO:0000256" key="1">
    <source>
        <dbReference type="SAM" id="MobiDB-lite"/>
    </source>
</evidence>
<dbReference type="RefSeq" id="WP_339575791.1">
    <property type="nucleotide sequence ID" value="NZ_JBBIAA010000022.1"/>
</dbReference>
<name>A0ABU8RN20_9ACTN</name>
<keyword evidence="3" id="KW-1185">Reference proteome</keyword>
<reference evidence="2 3" key="1">
    <citation type="journal article" date="2017" name="Int. J. Syst. Evol. Microbiol.">
        <title>Pseudokineococcus basanitobsidens sp. nov., isolated from volcanic rock.</title>
        <authorList>
            <person name="Lee D.W."/>
            <person name="Park M.Y."/>
            <person name="Kim J.J."/>
            <person name="Kim B.S."/>
        </authorList>
    </citation>
    <scope>NUCLEOTIDE SEQUENCE [LARGE SCALE GENOMIC DNA]</scope>
    <source>
        <strain evidence="2 3">DSM 103726</strain>
    </source>
</reference>
<dbReference type="InterPro" id="IPR034660">
    <property type="entry name" value="DinB/YfiT-like"/>
</dbReference>
<evidence type="ECO:0000313" key="3">
    <source>
        <dbReference type="Proteomes" id="UP001387100"/>
    </source>
</evidence>
<accession>A0ABU8RN20</accession>
<dbReference type="InterPro" id="IPR007061">
    <property type="entry name" value="MST-like"/>
</dbReference>
<dbReference type="Proteomes" id="UP001387100">
    <property type="component" value="Unassembled WGS sequence"/>
</dbReference>
<dbReference type="Pfam" id="PF04978">
    <property type="entry name" value="MST"/>
    <property type="match status" value="1"/>
</dbReference>
<dbReference type="SUPFAM" id="SSF109854">
    <property type="entry name" value="DinB/YfiT-like putative metalloenzymes"/>
    <property type="match status" value="1"/>
</dbReference>